<dbReference type="Pfam" id="PF07995">
    <property type="entry name" value="GSDH"/>
    <property type="match status" value="1"/>
</dbReference>
<sequence>MALAVLPDRSVIHTARNGTVRRTDAAGNISVIGNIPVYPHDEEGLRGVGVAPGFASNRFVYLYYAPPLSTPAGDAPASGTAATWATGQGVNRLSRFTLNANHTVNGTYSIPAGNLFAPGTPNTRPESYAMGLRNPFRIGVDKVTGVVYVGDYGPDAGTPSATRGQVEFNRVTSAGNYGSTRTGSATPPRSRHGRPRGDEDA</sequence>
<evidence type="ECO:0000259" key="2">
    <source>
        <dbReference type="Pfam" id="PF07995"/>
    </source>
</evidence>
<dbReference type="AlphaFoldDB" id="A0A6F8YQ87"/>
<protein>
    <recommendedName>
        <fullName evidence="2">Glucose/Sorbosone dehydrogenase domain-containing protein</fullName>
    </recommendedName>
</protein>
<gene>
    <name evidence="3" type="ORF">Psuf_056130</name>
</gene>
<name>A0A6F8YQ87_9ACTN</name>
<dbReference type="SUPFAM" id="SSF50952">
    <property type="entry name" value="Soluble quinoprotein glucose dehydrogenase"/>
    <property type="match status" value="1"/>
</dbReference>
<feature type="compositionally biased region" description="Polar residues" evidence="1">
    <location>
        <begin position="170"/>
        <end position="187"/>
    </location>
</feature>
<accession>A0A6F8YQ87</accession>
<dbReference type="InterPro" id="IPR012938">
    <property type="entry name" value="Glc/Sorbosone_DH"/>
</dbReference>
<evidence type="ECO:0000256" key="1">
    <source>
        <dbReference type="SAM" id="MobiDB-lite"/>
    </source>
</evidence>
<reference evidence="3 4" key="1">
    <citation type="submission" date="2020-03" db="EMBL/GenBank/DDBJ databases">
        <title>Whole genome shotgun sequence of Phytohabitans suffuscus NBRC 105367.</title>
        <authorList>
            <person name="Komaki H."/>
            <person name="Tamura T."/>
        </authorList>
    </citation>
    <scope>NUCLEOTIDE SEQUENCE [LARGE SCALE GENOMIC DNA]</scope>
    <source>
        <strain evidence="3 4">NBRC 105367</strain>
    </source>
</reference>
<feature type="domain" description="Glucose/Sorbosone dehydrogenase" evidence="2">
    <location>
        <begin position="2"/>
        <end position="67"/>
    </location>
</feature>
<dbReference type="EMBL" id="AP022871">
    <property type="protein sequence ID" value="BCB88300.1"/>
    <property type="molecule type" value="Genomic_DNA"/>
</dbReference>
<evidence type="ECO:0000313" key="4">
    <source>
        <dbReference type="Proteomes" id="UP000503011"/>
    </source>
</evidence>
<dbReference type="Gene3D" id="2.120.10.30">
    <property type="entry name" value="TolB, C-terminal domain"/>
    <property type="match status" value="2"/>
</dbReference>
<evidence type="ECO:0000313" key="3">
    <source>
        <dbReference type="EMBL" id="BCB88300.1"/>
    </source>
</evidence>
<reference evidence="3 4" key="2">
    <citation type="submission" date="2020-03" db="EMBL/GenBank/DDBJ databases">
        <authorList>
            <person name="Ichikawa N."/>
            <person name="Kimura A."/>
            <person name="Kitahashi Y."/>
            <person name="Uohara A."/>
        </authorList>
    </citation>
    <scope>NUCLEOTIDE SEQUENCE [LARGE SCALE GENOMIC DNA]</scope>
    <source>
        <strain evidence="3 4">NBRC 105367</strain>
    </source>
</reference>
<feature type="region of interest" description="Disordered" evidence="1">
    <location>
        <begin position="158"/>
        <end position="201"/>
    </location>
</feature>
<dbReference type="KEGG" id="psuu:Psuf_056130"/>
<dbReference type="Proteomes" id="UP000503011">
    <property type="component" value="Chromosome"/>
</dbReference>
<dbReference type="PANTHER" id="PTHR19328">
    <property type="entry name" value="HEDGEHOG-INTERACTING PROTEIN"/>
    <property type="match status" value="1"/>
</dbReference>
<keyword evidence="4" id="KW-1185">Reference proteome</keyword>
<dbReference type="InterPro" id="IPR011041">
    <property type="entry name" value="Quinoprot_gluc/sorb_DH_b-prop"/>
</dbReference>
<dbReference type="PANTHER" id="PTHR19328:SF75">
    <property type="entry name" value="ALDOSE SUGAR DEHYDROGENASE YLII"/>
    <property type="match status" value="1"/>
</dbReference>
<dbReference type="InterPro" id="IPR011042">
    <property type="entry name" value="6-blade_b-propeller_TolB-like"/>
</dbReference>
<organism evidence="3 4">
    <name type="scientific">Phytohabitans suffuscus</name>
    <dbReference type="NCBI Taxonomy" id="624315"/>
    <lineage>
        <taxon>Bacteria</taxon>
        <taxon>Bacillati</taxon>
        <taxon>Actinomycetota</taxon>
        <taxon>Actinomycetes</taxon>
        <taxon>Micromonosporales</taxon>
        <taxon>Micromonosporaceae</taxon>
    </lineage>
</organism>
<proteinExistence type="predicted"/>